<proteinExistence type="predicted"/>
<accession>A0A381X6P0</accession>
<feature type="transmembrane region" description="Helical" evidence="1">
    <location>
        <begin position="12"/>
        <end position="33"/>
    </location>
</feature>
<feature type="transmembrane region" description="Helical" evidence="1">
    <location>
        <begin position="48"/>
        <end position="69"/>
    </location>
</feature>
<gene>
    <name evidence="3" type="ORF">METZ01_LOCUS113273</name>
</gene>
<name>A0A381X6P0_9ZZZZ</name>
<reference evidence="3" key="1">
    <citation type="submission" date="2018-05" db="EMBL/GenBank/DDBJ databases">
        <authorList>
            <person name="Lanie J.A."/>
            <person name="Ng W.-L."/>
            <person name="Kazmierczak K.M."/>
            <person name="Andrzejewski T.M."/>
            <person name="Davidsen T.M."/>
            <person name="Wayne K.J."/>
            <person name="Tettelin H."/>
            <person name="Glass J.I."/>
            <person name="Rusch D."/>
            <person name="Podicherti R."/>
            <person name="Tsui H.-C.T."/>
            <person name="Winkler M.E."/>
        </authorList>
    </citation>
    <scope>NUCLEOTIDE SEQUENCE</scope>
</reference>
<dbReference type="Pfam" id="PF13937">
    <property type="entry name" value="DUF4212"/>
    <property type="match status" value="1"/>
</dbReference>
<protein>
    <recommendedName>
        <fullName evidence="2">Sodium symporter small subunit domain-containing protein</fullName>
    </recommendedName>
</protein>
<organism evidence="3">
    <name type="scientific">marine metagenome</name>
    <dbReference type="NCBI Taxonomy" id="408172"/>
    <lineage>
        <taxon>unclassified sequences</taxon>
        <taxon>metagenomes</taxon>
        <taxon>ecological metagenomes</taxon>
    </lineage>
</organism>
<dbReference type="InterPro" id="IPR019886">
    <property type="entry name" value="Na_symporter_ssu"/>
</dbReference>
<evidence type="ECO:0000259" key="2">
    <source>
        <dbReference type="Pfam" id="PF13937"/>
    </source>
</evidence>
<dbReference type="NCBIfam" id="TIGR03647">
    <property type="entry name" value="Na_symport_sm"/>
    <property type="match status" value="1"/>
</dbReference>
<keyword evidence="1" id="KW-1133">Transmembrane helix</keyword>
<feature type="domain" description="Sodium symporter small subunit" evidence="2">
    <location>
        <begin position="5"/>
        <end position="81"/>
    </location>
</feature>
<evidence type="ECO:0000313" key="3">
    <source>
        <dbReference type="EMBL" id="SVA60419.1"/>
    </source>
</evidence>
<dbReference type="EMBL" id="UINC01014107">
    <property type="protein sequence ID" value="SVA60419.1"/>
    <property type="molecule type" value="Genomic_DNA"/>
</dbReference>
<sequence>MSKQAKHWEKTRTLLFTTLAIWFVFSIGIFFFGAEMEASSFRPLGYPLSYYMTCQGSLGIFVILIFWFANKQEKIDEEFGYSEKEDD</sequence>
<keyword evidence="1" id="KW-0812">Transmembrane</keyword>
<dbReference type="AlphaFoldDB" id="A0A381X6P0"/>
<keyword evidence="1" id="KW-0472">Membrane</keyword>
<evidence type="ECO:0000256" key="1">
    <source>
        <dbReference type="SAM" id="Phobius"/>
    </source>
</evidence>